<protein>
    <submittedName>
        <fullName evidence="2">Acetyltransferase</fullName>
    </submittedName>
</protein>
<dbReference type="Gene3D" id="3.40.630.30">
    <property type="match status" value="1"/>
</dbReference>
<organism evidence="2 3">
    <name type="scientific">Alistipes dispar</name>
    <dbReference type="NCBI Taxonomy" id="2585119"/>
    <lineage>
        <taxon>Bacteria</taxon>
        <taxon>Pseudomonadati</taxon>
        <taxon>Bacteroidota</taxon>
        <taxon>Bacteroidia</taxon>
        <taxon>Bacteroidales</taxon>
        <taxon>Rikenellaceae</taxon>
        <taxon>Alistipes</taxon>
    </lineage>
</organism>
<accession>A0A4Y1X493</accession>
<reference evidence="3" key="1">
    <citation type="submission" date="2019-06" db="EMBL/GenBank/DDBJ databases">
        <title>Alistipes onderdonkii subsp. vulgaris subsp. nov., Alistipes dispar sp. nov. and Alistipes communis sp. nov., isolated from human faeces, and creation of Alistipes onderdonkii subsp. onderdonkii subsp. nov.</title>
        <authorList>
            <person name="Sakamoto M."/>
            <person name="Ikeyama N."/>
            <person name="Ogata Y."/>
            <person name="Suda W."/>
            <person name="Iino T."/>
            <person name="Hattori M."/>
            <person name="Ohkuma M."/>
        </authorList>
    </citation>
    <scope>NUCLEOTIDE SEQUENCE [LARGE SCALE GENOMIC DNA]</scope>
    <source>
        <strain evidence="3">5CPEGH6</strain>
    </source>
</reference>
<dbReference type="Proteomes" id="UP000319374">
    <property type="component" value="Chromosome"/>
</dbReference>
<proteinExistence type="predicted"/>
<name>A0A4Y1X493_9BACT</name>
<evidence type="ECO:0000259" key="1">
    <source>
        <dbReference type="PROSITE" id="PS51186"/>
    </source>
</evidence>
<dbReference type="CDD" id="cd04301">
    <property type="entry name" value="NAT_SF"/>
    <property type="match status" value="1"/>
</dbReference>
<dbReference type="InterPro" id="IPR000182">
    <property type="entry name" value="GNAT_dom"/>
</dbReference>
<keyword evidence="2" id="KW-0808">Transferase</keyword>
<dbReference type="KEGG" id="ada:A5CPEGH6_19240"/>
<dbReference type="OrthoDB" id="893030at2"/>
<dbReference type="RefSeq" id="WP_141429448.1">
    <property type="nucleotide sequence ID" value="NZ_AP019736.1"/>
</dbReference>
<dbReference type="GeneID" id="98673908"/>
<evidence type="ECO:0000313" key="2">
    <source>
        <dbReference type="EMBL" id="BBL07286.1"/>
    </source>
</evidence>
<sequence>MNLEGRIVRLRAVEPEDAELLYAWENDTSVWSVSGTTEPFSRAQMERFIAAQLQGGDLFRTGQLRLIVETRAEARPVGIADLFEFDPLNRRAGLGILIHDADDRGRGYASDAVETLCGYARERLRLHQLWCNVGTDNAASLGLFRRTGFVPAGIKRQWLWTPEGYRDEMLMQKILE</sequence>
<dbReference type="GO" id="GO:0016747">
    <property type="term" value="F:acyltransferase activity, transferring groups other than amino-acyl groups"/>
    <property type="evidence" value="ECO:0007669"/>
    <property type="project" value="InterPro"/>
</dbReference>
<dbReference type="PANTHER" id="PTHR43415:SF3">
    <property type="entry name" value="GNAT-FAMILY ACETYLTRANSFERASE"/>
    <property type="match status" value="1"/>
</dbReference>
<feature type="domain" description="N-acetyltransferase" evidence="1">
    <location>
        <begin position="8"/>
        <end position="176"/>
    </location>
</feature>
<dbReference type="EMBL" id="AP019736">
    <property type="protein sequence ID" value="BBL07286.1"/>
    <property type="molecule type" value="Genomic_DNA"/>
</dbReference>
<dbReference type="PROSITE" id="PS51186">
    <property type="entry name" value="GNAT"/>
    <property type="match status" value="1"/>
</dbReference>
<dbReference type="InterPro" id="IPR016181">
    <property type="entry name" value="Acyl_CoA_acyltransferase"/>
</dbReference>
<keyword evidence="3" id="KW-1185">Reference proteome</keyword>
<dbReference type="PANTHER" id="PTHR43415">
    <property type="entry name" value="SPERMIDINE N(1)-ACETYLTRANSFERASE"/>
    <property type="match status" value="1"/>
</dbReference>
<evidence type="ECO:0000313" key="3">
    <source>
        <dbReference type="Proteomes" id="UP000319374"/>
    </source>
</evidence>
<gene>
    <name evidence="2" type="ORF">A5CPEGH6_19240</name>
</gene>
<dbReference type="SUPFAM" id="SSF55729">
    <property type="entry name" value="Acyl-CoA N-acyltransferases (Nat)"/>
    <property type="match status" value="1"/>
</dbReference>
<dbReference type="AlphaFoldDB" id="A0A4Y1X493"/>
<dbReference type="Pfam" id="PF13302">
    <property type="entry name" value="Acetyltransf_3"/>
    <property type="match status" value="1"/>
</dbReference>